<dbReference type="GO" id="GO:0016987">
    <property type="term" value="F:sigma factor activity"/>
    <property type="evidence" value="ECO:0007669"/>
    <property type="project" value="UniProtKB-KW"/>
</dbReference>
<keyword evidence="9" id="KW-1185">Reference proteome</keyword>
<dbReference type="EMBL" id="FXUF01000010">
    <property type="protein sequence ID" value="SMP62670.1"/>
    <property type="molecule type" value="Genomic_DNA"/>
</dbReference>
<dbReference type="InterPro" id="IPR013324">
    <property type="entry name" value="RNA_pol_sigma_r3/r4-like"/>
</dbReference>
<dbReference type="InterPro" id="IPR036388">
    <property type="entry name" value="WH-like_DNA-bd_sf"/>
</dbReference>
<comment type="caution">
    <text evidence="8">The sequence shown here is derived from an EMBL/GenBank/DDBJ whole genome shotgun (WGS) entry which is preliminary data.</text>
</comment>
<keyword evidence="5" id="KW-0804">Transcription</keyword>
<comment type="similarity">
    <text evidence="1">Belongs to the sigma-70 factor family. ECF subfamily.</text>
</comment>
<dbReference type="InterPro" id="IPR014284">
    <property type="entry name" value="RNA_pol_sigma-70_dom"/>
</dbReference>
<protein>
    <submittedName>
        <fullName evidence="8">RNA polymerase sigma-70 factor, ECF subfamily</fullName>
    </submittedName>
</protein>
<reference evidence="8" key="1">
    <citation type="submission" date="2017-05" db="EMBL/GenBank/DDBJ databases">
        <authorList>
            <person name="Varghese N."/>
            <person name="Submissions S."/>
        </authorList>
    </citation>
    <scope>NUCLEOTIDE SEQUENCE</scope>
    <source>
        <strain evidence="8">Su22</strain>
    </source>
</reference>
<dbReference type="Gene3D" id="1.10.1740.10">
    <property type="match status" value="1"/>
</dbReference>
<dbReference type="GO" id="GO:0006352">
    <property type="term" value="P:DNA-templated transcription initiation"/>
    <property type="evidence" value="ECO:0007669"/>
    <property type="project" value="InterPro"/>
</dbReference>
<dbReference type="SUPFAM" id="SSF88946">
    <property type="entry name" value="Sigma2 domain of RNA polymerase sigma factors"/>
    <property type="match status" value="1"/>
</dbReference>
<dbReference type="InterPro" id="IPR013249">
    <property type="entry name" value="RNA_pol_sigma70_r4_t2"/>
</dbReference>
<dbReference type="Proteomes" id="UP001158066">
    <property type="component" value="Unassembled WGS sequence"/>
</dbReference>
<evidence type="ECO:0000259" key="6">
    <source>
        <dbReference type="Pfam" id="PF04542"/>
    </source>
</evidence>
<dbReference type="AlphaFoldDB" id="A0AA45WX60"/>
<dbReference type="Pfam" id="PF08281">
    <property type="entry name" value="Sigma70_r4_2"/>
    <property type="match status" value="1"/>
</dbReference>
<gene>
    <name evidence="8" type="ORF">SAMN06296020_11050</name>
</gene>
<evidence type="ECO:0000256" key="5">
    <source>
        <dbReference type="ARBA" id="ARBA00023163"/>
    </source>
</evidence>
<name>A0AA45WX60_9CLOT</name>
<dbReference type="InterPro" id="IPR013325">
    <property type="entry name" value="RNA_pol_sigma_r2"/>
</dbReference>
<dbReference type="InterPro" id="IPR007627">
    <property type="entry name" value="RNA_pol_sigma70_r2"/>
</dbReference>
<evidence type="ECO:0000256" key="4">
    <source>
        <dbReference type="ARBA" id="ARBA00023125"/>
    </source>
</evidence>
<keyword evidence="4" id="KW-0238">DNA-binding</keyword>
<dbReference type="Gene3D" id="1.10.10.10">
    <property type="entry name" value="Winged helix-like DNA-binding domain superfamily/Winged helix DNA-binding domain"/>
    <property type="match status" value="1"/>
</dbReference>
<dbReference type="SUPFAM" id="SSF88659">
    <property type="entry name" value="Sigma3 and sigma4 domains of RNA polymerase sigma factors"/>
    <property type="match status" value="1"/>
</dbReference>
<evidence type="ECO:0000256" key="2">
    <source>
        <dbReference type="ARBA" id="ARBA00023015"/>
    </source>
</evidence>
<feature type="domain" description="RNA polymerase sigma-70 region 2" evidence="6">
    <location>
        <begin position="16"/>
        <end position="83"/>
    </location>
</feature>
<dbReference type="Pfam" id="PF04542">
    <property type="entry name" value="Sigma70_r2"/>
    <property type="match status" value="1"/>
</dbReference>
<organism evidence="8 9">
    <name type="scientific">Anoxynatronum buryatiense</name>
    <dbReference type="NCBI Taxonomy" id="489973"/>
    <lineage>
        <taxon>Bacteria</taxon>
        <taxon>Bacillati</taxon>
        <taxon>Bacillota</taxon>
        <taxon>Clostridia</taxon>
        <taxon>Eubacteriales</taxon>
        <taxon>Clostridiaceae</taxon>
        <taxon>Anoxynatronum</taxon>
    </lineage>
</organism>
<evidence type="ECO:0000259" key="7">
    <source>
        <dbReference type="Pfam" id="PF08281"/>
    </source>
</evidence>
<sequence length="174" mass="20483">MKSASSPWNGMFQEVYETLWPQVYQYAYYRLQNKEEAEELTQDVFQKVFQQVKKGNVEEEKMRAYIFTAARNTIYDTWRQRGRSPKVVELNQVSEKNLAVSETHMIEENLVLREALQKLPELYRKILIWRIVEGRPLKEVADELSKPVGTVKSLQFRGVQKLKEILEEGGYFSG</sequence>
<evidence type="ECO:0000256" key="3">
    <source>
        <dbReference type="ARBA" id="ARBA00023082"/>
    </source>
</evidence>
<dbReference type="InterPro" id="IPR039425">
    <property type="entry name" value="RNA_pol_sigma-70-like"/>
</dbReference>
<dbReference type="CDD" id="cd06171">
    <property type="entry name" value="Sigma70_r4"/>
    <property type="match status" value="1"/>
</dbReference>
<dbReference type="GO" id="GO:0003677">
    <property type="term" value="F:DNA binding"/>
    <property type="evidence" value="ECO:0007669"/>
    <property type="project" value="UniProtKB-KW"/>
</dbReference>
<dbReference type="PANTHER" id="PTHR43133">
    <property type="entry name" value="RNA POLYMERASE ECF-TYPE SIGMA FACTO"/>
    <property type="match status" value="1"/>
</dbReference>
<feature type="domain" description="RNA polymerase sigma factor 70 region 4 type 2" evidence="7">
    <location>
        <begin position="112"/>
        <end position="162"/>
    </location>
</feature>
<evidence type="ECO:0000256" key="1">
    <source>
        <dbReference type="ARBA" id="ARBA00010641"/>
    </source>
</evidence>
<keyword evidence="2" id="KW-0805">Transcription regulation</keyword>
<accession>A0AA45WX60</accession>
<dbReference type="RefSeq" id="WP_283409837.1">
    <property type="nucleotide sequence ID" value="NZ_FXUF01000010.1"/>
</dbReference>
<dbReference type="PANTHER" id="PTHR43133:SF8">
    <property type="entry name" value="RNA POLYMERASE SIGMA FACTOR HI_1459-RELATED"/>
    <property type="match status" value="1"/>
</dbReference>
<evidence type="ECO:0000313" key="9">
    <source>
        <dbReference type="Proteomes" id="UP001158066"/>
    </source>
</evidence>
<keyword evidence="3" id="KW-0731">Sigma factor</keyword>
<evidence type="ECO:0000313" key="8">
    <source>
        <dbReference type="EMBL" id="SMP62670.1"/>
    </source>
</evidence>
<dbReference type="NCBIfam" id="TIGR02937">
    <property type="entry name" value="sigma70-ECF"/>
    <property type="match status" value="1"/>
</dbReference>
<proteinExistence type="inferred from homology"/>